<sequence length="357" mass="40521">MPVNLDERILINPSYDGVVMLSPDELLFNDAKPRPDGRKIFHIFEKYFDEDYTDDKNAEYLGHNSEEEFLSKRNELFLKASDTSFYNIQQILGKNGISLEQWVKEKPSLWPPSSTVPSSCQRINDNHLSQMPSSLSKFLNQNSNSNIQSNSAINSHILSSLPKSILVRPVKTVKKKEAASDDKVSSVNNFKVPQDFKKRRCKSLLITKSSSSLCNNQCKTKTSSVESGNKSYFEKLHTKRILSPLATASDTTTTTSSNNTTLTWKVRKADINEHRKRKKERVSLEEEIKRIISQFNFSPEKSDPAHDNDPEETDEGSESLKKYLLKNIKNFRKDSKSQGDAENVSNSDQNSGLMDAK</sequence>
<proteinExistence type="predicted"/>
<feature type="non-terminal residue" evidence="2">
    <location>
        <position position="357"/>
    </location>
</feature>
<comment type="caution">
    <text evidence="2">The sequence shown here is derived from an EMBL/GenBank/DDBJ whole genome shotgun (WGS) entry which is preliminary data.</text>
</comment>
<gene>
    <name evidence="2" type="ORF">Anas_10121</name>
</gene>
<dbReference type="Proteomes" id="UP000326759">
    <property type="component" value="Unassembled WGS sequence"/>
</dbReference>
<name>A0A5N5SRW1_9CRUS</name>
<protein>
    <submittedName>
        <fullName evidence="2">Uncharacterized protein</fullName>
    </submittedName>
</protein>
<feature type="compositionally biased region" description="Polar residues" evidence="1">
    <location>
        <begin position="340"/>
        <end position="357"/>
    </location>
</feature>
<dbReference type="EMBL" id="SEYY01020931">
    <property type="protein sequence ID" value="KAB7496906.1"/>
    <property type="molecule type" value="Genomic_DNA"/>
</dbReference>
<feature type="region of interest" description="Disordered" evidence="1">
    <location>
        <begin position="295"/>
        <end position="357"/>
    </location>
</feature>
<dbReference type="AlphaFoldDB" id="A0A5N5SRW1"/>
<accession>A0A5N5SRW1</accession>
<keyword evidence="3" id="KW-1185">Reference proteome</keyword>
<dbReference type="OrthoDB" id="10428637at2759"/>
<evidence type="ECO:0000313" key="2">
    <source>
        <dbReference type="EMBL" id="KAB7496906.1"/>
    </source>
</evidence>
<evidence type="ECO:0000313" key="3">
    <source>
        <dbReference type="Proteomes" id="UP000326759"/>
    </source>
</evidence>
<organism evidence="2 3">
    <name type="scientific">Armadillidium nasatum</name>
    <dbReference type="NCBI Taxonomy" id="96803"/>
    <lineage>
        <taxon>Eukaryota</taxon>
        <taxon>Metazoa</taxon>
        <taxon>Ecdysozoa</taxon>
        <taxon>Arthropoda</taxon>
        <taxon>Crustacea</taxon>
        <taxon>Multicrustacea</taxon>
        <taxon>Malacostraca</taxon>
        <taxon>Eumalacostraca</taxon>
        <taxon>Peracarida</taxon>
        <taxon>Isopoda</taxon>
        <taxon>Oniscidea</taxon>
        <taxon>Crinocheta</taxon>
        <taxon>Armadillidiidae</taxon>
        <taxon>Armadillidium</taxon>
    </lineage>
</organism>
<evidence type="ECO:0000256" key="1">
    <source>
        <dbReference type="SAM" id="MobiDB-lite"/>
    </source>
</evidence>
<reference evidence="2 3" key="1">
    <citation type="journal article" date="2019" name="PLoS Biol.">
        <title>Sex chromosomes control vertical transmission of feminizing Wolbachia symbionts in an isopod.</title>
        <authorList>
            <person name="Becking T."/>
            <person name="Chebbi M.A."/>
            <person name="Giraud I."/>
            <person name="Moumen B."/>
            <person name="Laverre T."/>
            <person name="Caubet Y."/>
            <person name="Peccoud J."/>
            <person name="Gilbert C."/>
            <person name="Cordaux R."/>
        </authorList>
    </citation>
    <scope>NUCLEOTIDE SEQUENCE [LARGE SCALE GENOMIC DNA]</scope>
    <source>
        <strain evidence="2">ANa2</strain>
        <tissue evidence="2">Whole body excluding digestive tract and cuticle</tissue>
    </source>
</reference>